<dbReference type="Proteomes" id="UP001519291">
    <property type="component" value="Unassembled WGS sequence"/>
</dbReference>
<comment type="caution">
    <text evidence="3">The sequence shown here is derived from an EMBL/GenBank/DDBJ whole genome shotgun (WGS) entry which is preliminary data.</text>
</comment>
<dbReference type="Pfam" id="PF11716">
    <property type="entry name" value="MDMPI_N"/>
    <property type="match status" value="1"/>
</dbReference>
<keyword evidence="4" id="KW-1185">Reference proteome</keyword>
<protein>
    <submittedName>
        <fullName evidence="3">Uncharacterized protein (TIGR03083 family)</fullName>
    </submittedName>
</protein>
<dbReference type="EMBL" id="JAGIOH010000001">
    <property type="protein sequence ID" value="MBP2406998.1"/>
    <property type="molecule type" value="Genomic_DNA"/>
</dbReference>
<feature type="domain" description="Mycothiol-dependent maleylpyruvate isomerase metal-binding" evidence="2">
    <location>
        <begin position="19"/>
        <end position="141"/>
    </location>
</feature>
<dbReference type="PANTHER" id="PTHR40758">
    <property type="entry name" value="CONSERVED PROTEIN"/>
    <property type="match status" value="1"/>
</dbReference>
<dbReference type="GeneID" id="91573303"/>
<sequence length="266" mass="29342">MKTPDHSGWGSAPATHREAIATETAGFVDVVKGASPATPVPSCPGWTLLDLVKHTGSVQRWFSALLRQRVQEPPRSRDVELRLPAREDGYADWLAASAAEAASTFATVDPDAPMWAWGADQHARFWVRRMLFETLMHRVDAELALGLHPVVDRDLATDGVDEFLVNLPFAAFFAPAVDNLRGHGETLRFRCADTSGDWLVHLRPDGFDVEPKRGHTETTTSADVEIHAAAADLLLLVYGRLDRGSDAFDVRGNEDLLTRWFTNSAF</sequence>
<dbReference type="InterPro" id="IPR024344">
    <property type="entry name" value="MDMPI_metal-binding"/>
</dbReference>
<evidence type="ECO:0000259" key="2">
    <source>
        <dbReference type="Pfam" id="PF11716"/>
    </source>
</evidence>
<dbReference type="PANTHER" id="PTHR40758:SF1">
    <property type="entry name" value="CONSERVED PROTEIN"/>
    <property type="match status" value="1"/>
</dbReference>
<feature type="domain" description="MDMPI C-terminal" evidence="1">
    <location>
        <begin position="154"/>
        <end position="257"/>
    </location>
</feature>
<evidence type="ECO:0000313" key="4">
    <source>
        <dbReference type="Proteomes" id="UP001519291"/>
    </source>
</evidence>
<accession>A0ABS4YDW6</accession>
<dbReference type="SUPFAM" id="SSF109854">
    <property type="entry name" value="DinB/YfiT-like putative metalloenzymes"/>
    <property type="match status" value="1"/>
</dbReference>
<proteinExistence type="predicted"/>
<reference evidence="3 4" key="1">
    <citation type="submission" date="2021-03" db="EMBL/GenBank/DDBJ databases">
        <title>Sequencing the genomes of 1000 actinobacteria strains.</title>
        <authorList>
            <person name="Klenk H.-P."/>
        </authorList>
    </citation>
    <scope>NUCLEOTIDE SEQUENCE [LARGE SCALE GENOMIC DNA]</scope>
    <source>
        <strain evidence="3 4">DSM 41480</strain>
    </source>
</reference>
<gene>
    <name evidence="3" type="ORF">JO379_006467</name>
</gene>
<dbReference type="InterPro" id="IPR017517">
    <property type="entry name" value="Maleyloyr_isom"/>
</dbReference>
<dbReference type="RefSeq" id="WP_209518325.1">
    <property type="nucleotide sequence ID" value="NZ_JAGIOH010000001.1"/>
</dbReference>
<dbReference type="InterPro" id="IPR010872">
    <property type="entry name" value="MDMPI_C-term_domain"/>
</dbReference>
<dbReference type="InterPro" id="IPR034660">
    <property type="entry name" value="DinB/YfiT-like"/>
</dbReference>
<evidence type="ECO:0000259" key="1">
    <source>
        <dbReference type="Pfam" id="PF07398"/>
    </source>
</evidence>
<name>A0ABS4YDW6_9ACTN</name>
<evidence type="ECO:0000313" key="3">
    <source>
        <dbReference type="EMBL" id="MBP2406998.1"/>
    </source>
</evidence>
<dbReference type="NCBIfam" id="TIGR03083">
    <property type="entry name" value="maleylpyruvate isomerase family mycothiol-dependent enzyme"/>
    <property type="match status" value="1"/>
</dbReference>
<organism evidence="3 4">
    <name type="scientific">Streptomyces syringium</name>
    <dbReference type="NCBI Taxonomy" id="76729"/>
    <lineage>
        <taxon>Bacteria</taxon>
        <taxon>Bacillati</taxon>
        <taxon>Actinomycetota</taxon>
        <taxon>Actinomycetes</taxon>
        <taxon>Kitasatosporales</taxon>
        <taxon>Streptomycetaceae</taxon>
        <taxon>Streptomyces</taxon>
    </lineage>
</organism>
<dbReference type="Pfam" id="PF07398">
    <property type="entry name" value="MDMPI_C"/>
    <property type="match status" value="1"/>
</dbReference>
<dbReference type="Gene3D" id="1.20.120.450">
    <property type="entry name" value="dinb family like domain"/>
    <property type="match status" value="1"/>
</dbReference>